<dbReference type="GO" id="GO:0006508">
    <property type="term" value="P:proteolysis"/>
    <property type="evidence" value="ECO:0007669"/>
    <property type="project" value="UniProtKB-KW"/>
</dbReference>
<name>A0A438DUD0_VITVI</name>
<protein>
    <recommendedName>
        <fullName evidence="8">Carboxypeptidase</fullName>
        <ecNumber evidence="8">3.4.16.-</ecNumber>
    </recommendedName>
</protein>
<dbReference type="PANTHER" id="PTHR11802:SF446">
    <property type="entry name" value="SERINE CARBOXYPEPTIDASE-LIKE 49"/>
    <property type="match status" value="1"/>
</dbReference>
<dbReference type="GO" id="GO:0004185">
    <property type="term" value="F:serine-type carboxypeptidase activity"/>
    <property type="evidence" value="ECO:0007669"/>
    <property type="project" value="UniProtKB-UniRule"/>
</dbReference>
<evidence type="ECO:0000256" key="5">
    <source>
        <dbReference type="ARBA" id="ARBA00022670"/>
    </source>
</evidence>
<keyword evidence="6 8" id="KW-0378">Hydrolase</keyword>
<dbReference type="SUPFAM" id="SSF53474">
    <property type="entry name" value="alpha/beta-Hydrolases"/>
    <property type="match status" value="1"/>
</dbReference>
<proteinExistence type="inferred from homology"/>
<gene>
    <name evidence="9" type="primary">CBP3_1</name>
    <name evidence="9" type="ORF">CK203_084116</name>
</gene>
<dbReference type="InterPro" id="IPR018202">
    <property type="entry name" value="Ser_caboxypep_ser_AS"/>
</dbReference>
<dbReference type="Proteomes" id="UP000288805">
    <property type="component" value="Unassembled WGS sequence"/>
</dbReference>
<organism evidence="9 10">
    <name type="scientific">Vitis vinifera</name>
    <name type="common">Grape</name>
    <dbReference type="NCBI Taxonomy" id="29760"/>
    <lineage>
        <taxon>Eukaryota</taxon>
        <taxon>Viridiplantae</taxon>
        <taxon>Streptophyta</taxon>
        <taxon>Embryophyta</taxon>
        <taxon>Tracheophyta</taxon>
        <taxon>Spermatophyta</taxon>
        <taxon>Magnoliopsida</taxon>
        <taxon>eudicotyledons</taxon>
        <taxon>Gunneridae</taxon>
        <taxon>Pentapetalae</taxon>
        <taxon>rosids</taxon>
        <taxon>Vitales</taxon>
        <taxon>Vitaceae</taxon>
        <taxon>Viteae</taxon>
        <taxon>Vitis</taxon>
    </lineage>
</organism>
<keyword evidence="5 8" id="KW-0645">Protease</keyword>
<comment type="caution">
    <text evidence="9">The sequence shown here is derived from an EMBL/GenBank/DDBJ whole genome shotgun (WGS) entry which is preliminary data.</text>
</comment>
<keyword evidence="8" id="KW-0732">Signal</keyword>
<evidence type="ECO:0000256" key="6">
    <source>
        <dbReference type="ARBA" id="ARBA00022801"/>
    </source>
</evidence>
<dbReference type="EMBL" id="QGNW01001495">
    <property type="protein sequence ID" value="RVW39106.1"/>
    <property type="molecule type" value="Genomic_DNA"/>
</dbReference>
<accession>A0A438DUD0</accession>
<keyword evidence="7" id="KW-0325">Glycoprotein</keyword>
<dbReference type="InterPro" id="IPR029058">
    <property type="entry name" value="AB_hydrolase_fold"/>
</dbReference>
<evidence type="ECO:0000256" key="2">
    <source>
        <dbReference type="ARBA" id="ARBA00009431"/>
    </source>
</evidence>
<evidence type="ECO:0000256" key="3">
    <source>
        <dbReference type="ARBA" id="ARBA00022525"/>
    </source>
</evidence>
<dbReference type="FunFam" id="3.40.50.1820:FF:001148">
    <property type="entry name" value="Carboxypeptidase"/>
    <property type="match status" value="1"/>
</dbReference>
<dbReference type="PANTHER" id="PTHR11802">
    <property type="entry name" value="SERINE PROTEASE FAMILY S10 SERINE CARBOXYPEPTIDASE"/>
    <property type="match status" value="1"/>
</dbReference>
<evidence type="ECO:0000256" key="1">
    <source>
        <dbReference type="ARBA" id="ARBA00004613"/>
    </source>
</evidence>
<dbReference type="AlphaFoldDB" id="A0A438DUD0"/>
<dbReference type="FunFam" id="3.40.50.1820:FF:000719">
    <property type="entry name" value="Serine carboxypeptidase 3"/>
    <property type="match status" value="1"/>
</dbReference>
<dbReference type="InterPro" id="IPR001563">
    <property type="entry name" value="Peptidase_S10"/>
</dbReference>
<dbReference type="InterPro" id="IPR033124">
    <property type="entry name" value="Ser_caboxypep_his_AS"/>
</dbReference>
<comment type="subcellular location">
    <subcellularLocation>
        <location evidence="1">Secreted</location>
    </subcellularLocation>
</comment>
<feature type="signal peptide" evidence="8">
    <location>
        <begin position="1"/>
        <end position="21"/>
    </location>
</feature>
<dbReference type="Gene3D" id="3.40.50.1820">
    <property type="entry name" value="alpha/beta hydrolase"/>
    <property type="match status" value="2"/>
</dbReference>
<dbReference type="GO" id="GO:0005576">
    <property type="term" value="C:extracellular region"/>
    <property type="evidence" value="ECO:0007669"/>
    <property type="project" value="UniProtKB-SubCell"/>
</dbReference>
<keyword evidence="4 8" id="KW-0121">Carboxypeptidase</keyword>
<dbReference type="PROSITE" id="PS00560">
    <property type="entry name" value="CARBOXYPEPT_SER_HIS"/>
    <property type="match status" value="1"/>
</dbReference>
<keyword evidence="3" id="KW-0964">Secreted</keyword>
<feature type="chain" id="PRO_5018815062" description="Carboxypeptidase" evidence="8">
    <location>
        <begin position="22"/>
        <end position="480"/>
    </location>
</feature>
<dbReference type="PROSITE" id="PS00131">
    <property type="entry name" value="CARBOXYPEPT_SER_SER"/>
    <property type="match status" value="1"/>
</dbReference>
<comment type="similarity">
    <text evidence="2 8">Belongs to the peptidase S10 family.</text>
</comment>
<evidence type="ECO:0000256" key="8">
    <source>
        <dbReference type="RuleBase" id="RU361156"/>
    </source>
</evidence>
<sequence length="480" mass="54070">MENLVFLSLLLLVLLSPFSSANDILGFSSNPKFPKSQAEKLIRELNLFPKDAEPVNAVGRESPKSLVETRLRFPGIDYSDASVSVEDLGHHAGYYKIKHSSAARMFYLFFESRDNRKDPVVIWLTGGPGCSSELAVFYENGPFTIAKNLSLLWNEFGWDKVSSCLFNRSYNVIVMVILQVSNLLYVDQPIGTGFSYSSDKHDIRHNEEGVSNDLYDFLQAFFEEHPQFADNDFYITGESYAGHYIPAFAARVHRGNKAKEGIHIKLKGFAIGNGLTDPQIQYKAYTDYALDMGIIQKPDYDRINKVLPVCEMAIRLCGTDGTISCMASYFVCNTIFSSIMAIAGDANPTVYQAMLMDWMRNLEVGIPALLEDEVKLLVYAGEYDLICNWLGNSRWVHAMKWSGQKDFQASLEIPFEVRDSHAGLVKSYGPLTFLKVHDAGHMVPMDQPEASLEMLKRWMEGKLVEGQDESEEPEKLVAQM</sequence>
<evidence type="ECO:0000313" key="9">
    <source>
        <dbReference type="EMBL" id="RVW39106.1"/>
    </source>
</evidence>
<dbReference type="EC" id="3.4.16.-" evidence="8"/>
<evidence type="ECO:0000256" key="4">
    <source>
        <dbReference type="ARBA" id="ARBA00022645"/>
    </source>
</evidence>
<evidence type="ECO:0000313" key="10">
    <source>
        <dbReference type="Proteomes" id="UP000288805"/>
    </source>
</evidence>
<evidence type="ECO:0000256" key="7">
    <source>
        <dbReference type="ARBA" id="ARBA00023180"/>
    </source>
</evidence>
<dbReference type="Pfam" id="PF00450">
    <property type="entry name" value="Peptidase_S10"/>
    <property type="match status" value="3"/>
</dbReference>
<reference evidence="9 10" key="1">
    <citation type="journal article" date="2018" name="PLoS Genet.">
        <title>Population sequencing reveals clonal diversity and ancestral inbreeding in the grapevine cultivar Chardonnay.</title>
        <authorList>
            <person name="Roach M.J."/>
            <person name="Johnson D.L."/>
            <person name="Bohlmann J."/>
            <person name="van Vuuren H.J."/>
            <person name="Jones S.J."/>
            <person name="Pretorius I.S."/>
            <person name="Schmidt S.A."/>
            <person name="Borneman A.R."/>
        </authorList>
    </citation>
    <scope>NUCLEOTIDE SEQUENCE [LARGE SCALE GENOMIC DNA]</scope>
    <source>
        <strain evidence="10">cv. Chardonnay</strain>
        <tissue evidence="9">Leaf</tissue>
    </source>
</reference>
<dbReference type="PRINTS" id="PR00724">
    <property type="entry name" value="CRBOXYPTASEC"/>
</dbReference>